<sequence>MPLGVIQERLTTKAVPHLQSTTSSSRVVEVSNAGSRSADVGLFPFVFLFVLNKKSLLPFTF</sequence>
<evidence type="ECO:0000313" key="2">
    <source>
        <dbReference type="Proteomes" id="UP001419268"/>
    </source>
</evidence>
<dbReference type="AlphaFoldDB" id="A0AAP0KAD3"/>
<keyword evidence="2" id="KW-1185">Reference proteome</keyword>
<reference evidence="1 2" key="1">
    <citation type="submission" date="2024-01" db="EMBL/GenBank/DDBJ databases">
        <title>Genome assemblies of Stephania.</title>
        <authorList>
            <person name="Yang L."/>
        </authorList>
    </citation>
    <scope>NUCLEOTIDE SEQUENCE [LARGE SCALE GENOMIC DNA]</scope>
    <source>
        <strain evidence="1">JXDWG</strain>
        <tissue evidence="1">Leaf</tissue>
    </source>
</reference>
<dbReference type="Proteomes" id="UP001419268">
    <property type="component" value="Unassembled WGS sequence"/>
</dbReference>
<evidence type="ECO:0000313" key="1">
    <source>
        <dbReference type="EMBL" id="KAK9147934.1"/>
    </source>
</evidence>
<comment type="caution">
    <text evidence="1">The sequence shown here is derived from an EMBL/GenBank/DDBJ whole genome shotgun (WGS) entry which is preliminary data.</text>
</comment>
<organism evidence="1 2">
    <name type="scientific">Stephania cephalantha</name>
    <dbReference type="NCBI Taxonomy" id="152367"/>
    <lineage>
        <taxon>Eukaryota</taxon>
        <taxon>Viridiplantae</taxon>
        <taxon>Streptophyta</taxon>
        <taxon>Embryophyta</taxon>
        <taxon>Tracheophyta</taxon>
        <taxon>Spermatophyta</taxon>
        <taxon>Magnoliopsida</taxon>
        <taxon>Ranunculales</taxon>
        <taxon>Menispermaceae</taxon>
        <taxon>Menispermoideae</taxon>
        <taxon>Cissampelideae</taxon>
        <taxon>Stephania</taxon>
    </lineage>
</organism>
<gene>
    <name evidence="1" type="ORF">Scep_006691</name>
</gene>
<accession>A0AAP0KAD3</accession>
<proteinExistence type="predicted"/>
<protein>
    <submittedName>
        <fullName evidence="1">Uncharacterized protein</fullName>
    </submittedName>
</protein>
<dbReference type="EMBL" id="JBBNAG010000003">
    <property type="protein sequence ID" value="KAK9147934.1"/>
    <property type="molecule type" value="Genomic_DNA"/>
</dbReference>
<name>A0AAP0KAD3_9MAGN</name>